<gene>
    <name evidence="14" type="ORF">B9G98_03491</name>
</gene>
<dbReference type="Gene3D" id="3.90.550.50">
    <property type="match status" value="1"/>
</dbReference>
<dbReference type="Gene3D" id="3.50.4.10">
    <property type="entry name" value="Hepatocyte Growth Factor"/>
    <property type="match status" value="1"/>
</dbReference>
<keyword evidence="15" id="KW-1185">Reference proteome</keyword>
<dbReference type="GeneID" id="36517239"/>
<name>A0A2T0FLK0_9ASCO</name>
<evidence type="ECO:0000256" key="5">
    <source>
        <dbReference type="ARBA" id="ARBA00022676"/>
    </source>
</evidence>
<comment type="pathway">
    <text evidence="2">Protein modification; protein glycosylation.</text>
</comment>
<dbReference type="GO" id="GO:0016263">
    <property type="term" value="F:glycoprotein-N-acetylgalactosamine 3-beta-galactosyltransferase activity"/>
    <property type="evidence" value="ECO:0007669"/>
    <property type="project" value="UniProtKB-EC"/>
</dbReference>
<dbReference type="STRING" id="45607.A0A2T0FLK0"/>
<evidence type="ECO:0000256" key="8">
    <source>
        <dbReference type="ARBA" id="ARBA00022741"/>
    </source>
</evidence>
<evidence type="ECO:0000256" key="9">
    <source>
        <dbReference type="ARBA" id="ARBA00022968"/>
    </source>
</evidence>
<evidence type="ECO:0000256" key="1">
    <source>
        <dbReference type="ARBA" id="ARBA00004606"/>
    </source>
</evidence>
<organism evidence="14 15">
    <name type="scientific">Wickerhamiella sorbophila</name>
    <dbReference type="NCBI Taxonomy" id="45607"/>
    <lineage>
        <taxon>Eukaryota</taxon>
        <taxon>Fungi</taxon>
        <taxon>Dikarya</taxon>
        <taxon>Ascomycota</taxon>
        <taxon>Saccharomycotina</taxon>
        <taxon>Dipodascomycetes</taxon>
        <taxon>Dipodascales</taxon>
        <taxon>Trichomonascaceae</taxon>
        <taxon>Wickerhamiella</taxon>
    </lineage>
</organism>
<feature type="signal peptide" evidence="12">
    <location>
        <begin position="1"/>
        <end position="25"/>
    </location>
</feature>
<evidence type="ECO:0000256" key="6">
    <source>
        <dbReference type="ARBA" id="ARBA00022679"/>
    </source>
</evidence>
<evidence type="ECO:0000256" key="11">
    <source>
        <dbReference type="ARBA" id="ARBA00023136"/>
    </source>
</evidence>
<evidence type="ECO:0000256" key="7">
    <source>
        <dbReference type="ARBA" id="ARBA00022692"/>
    </source>
</evidence>
<keyword evidence="7" id="KW-0812">Transmembrane</keyword>
<protein>
    <recommendedName>
        <fullName evidence="4">N-acetylgalactosaminide beta-1,3-galactosyltransferase</fullName>
        <ecNumber evidence="4">2.4.1.122</ecNumber>
    </recommendedName>
</protein>
<accession>A0A2T0FLK0</accession>
<keyword evidence="11" id="KW-0472">Membrane</keyword>
<evidence type="ECO:0000259" key="13">
    <source>
        <dbReference type="Pfam" id="PF02434"/>
    </source>
</evidence>
<comment type="similarity">
    <text evidence="3">Belongs to the glycosyltransferase 31 family. Beta3-Gal-T subfamily.</text>
</comment>
<sequence>MALNRQKYLVLVVLIICASTLYVLGGVDHARDHLKSGYFKLQQNGPGGLYKDKDVGGGFDLKRVYPDLDMCMRYESPEVWRAENMFKERAGQPGPDRGREIPRPPQAPPSHFKTAAKYLEQTLVADYPSELINDVFLMLKTGGTVMWERLPIHLFTTLTRTKNFAIYSDFAGSIGGYEVIDILRDLPENVMKHEQLTSYRLMRKVHREGYRWDISDLDFHDRNDGWANDKFKNMPMLWDAYKRSPNSKWFVFMDDDTYIMWDNLVQYLATLNHTERYYIGSPAGMMEVKHHGEKMSTFGHGGSGVAISKAAMDALFGPKAKEETKAMLDHWAGTTLGSCCGDLMVSWILFEVANTTLLDNPGARFQGEPIATLHHEKDNMCQRVLSFHHITGHDTEILWEYERLSPPGKPLLFNDFYRDFVLPFVVEEREDWYMSHHSYEIRADENMPFKDSNGVDIFPYATKEDCRAACEAHDVCYVWSFWEGNCELKHHAIILGKKANKDYRGYKEKFGNAPKVYTGWMVDRIRKLRAKIPCDPLQYNEETGQFNDTPETAEGWALRQQSWEDVEAIRNNP</sequence>
<feature type="chain" id="PRO_5015438777" description="N-acetylgalactosaminide beta-1,3-galactosyltransferase" evidence="12">
    <location>
        <begin position="26"/>
        <end position="573"/>
    </location>
</feature>
<dbReference type="RefSeq" id="XP_024665816.1">
    <property type="nucleotide sequence ID" value="XM_024810048.1"/>
</dbReference>
<dbReference type="Proteomes" id="UP000238350">
    <property type="component" value="Unassembled WGS sequence"/>
</dbReference>
<evidence type="ECO:0000313" key="15">
    <source>
        <dbReference type="Proteomes" id="UP000238350"/>
    </source>
</evidence>
<dbReference type="GO" id="GO:0016020">
    <property type="term" value="C:membrane"/>
    <property type="evidence" value="ECO:0007669"/>
    <property type="project" value="UniProtKB-SubCell"/>
</dbReference>
<dbReference type="AlphaFoldDB" id="A0A2T0FLK0"/>
<comment type="caution">
    <text evidence="14">The sequence shown here is derived from an EMBL/GenBank/DDBJ whole genome shotgun (WGS) entry which is preliminary data.</text>
</comment>
<dbReference type="PANTHER" id="PTHR23033">
    <property type="entry name" value="BETA1,3-GALACTOSYLTRANSFERASE"/>
    <property type="match status" value="1"/>
</dbReference>
<keyword evidence="9" id="KW-0735">Signal-anchor</keyword>
<dbReference type="PANTHER" id="PTHR23033:SF47">
    <property type="entry name" value="APPLE DOMAIN-CONTAINING PROTEIN-RELATED"/>
    <property type="match status" value="1"/>
</dbReference>
<reference evidence="14 15" key="1">
    <citation type="submission" date="2017-04" db="EMBL/GenBank/DDBJ databases">
        <title>Genome sequencing of [Candida] sorbophila.</title>
        <authorList>
            <person name="Ahn J.O."/>
        </authorList>
    </citation>
    <scope>NUCLEOTIDE SEQUENCE [LARGE SCALE GENOMIC DNA]</scope>
    <source>
        <strain evidence="14 15">DS02</strain>
    </source>
</reference>
<dbReference type="GO" id="GO:0000166">
    <property type="term" value="F:nucleotide binding"/>
    <property type="evidence" value="ECO:0007669"/>
    <property type="project" value="UniProtKB-KW"/>
</dbReference>
<dbReference type="EC" id="2.4.1.122" evidence="4"/>
<comment type="subcellular location">
    <subcellularLocation>
        <location evidence="1">Membrane</location>
        <topology evidence="1">Single-pass type II membrane protein</topology>
    </subcellularLocation>
</comment>
<dbReference type="EMBL" id="NDIQ01000022">
    <property type="protein sequence ID" value="PRT55871.1"/>
    <property type="molecule type" value="Genomic_DNA"/>
</dbReference>
<proteinExistence type="inferred from homology"/>
<dbReference type="Pfam" id="PF02434">
    <property type="entry name" value="Fringe"/>
    <property type="match status" value="1"/>
</dbReference>
<evidence type="ECO:0000256" key="10">
    <source>
        <dbReference type="ARBA" id="ARBA00022989"/>
    </source>
</evidence>
<evidence type="ECO:0000256" key="12">
    <source>
        <dbReference type="SAM" id="SignalP"/>
    </source>
</evidence>
<keyword evidence="6" id="KW-0808">Transferase</keyword>
<dbReference type="OrthoDB" id="414175at2759"/>
<keyword evidence="5" id="KW-0328">Glycosyltransferase</keyword>
<keyword evidence="10" id="KW-1133">Transmembrane helix</keyword>
<evidence type="ECO:0000256" key="2">
    <source>
        <dbReference type="ARBA" id="ARBA00004922"/>
    </source>
</evidence>
<feature type="domain" description="Fringe-like glycosyltransferase" evidence="13">
    <location>
        <begin position="241"/>
        <end position="316"/>
    </location>
</feature>
<evidence type="ECO:0000256" key="3">
    <source>
        <dbReference type="ARBA" id="ARBA00006462"/>
    </source>
</evidence>
<keyword evidence="12" id="KW-0732">Signal</keyword>
<dbReference type="InterPro" id="IPR026050">
    <property type="entry name" value="C1GALT1/C1GALT1_chp1"/>
</dbReference>
<evidence type="ECO:0000313" key="14">
    <source>
        <dbReference type="EMBL" id="PRT55871.1"/>
    </source>
</evidence>
<dbReference type="InterPro" id="IPR003378">
    <property type="entry name" value="Fringe-like_glycosylTrfase"/>
</dbReference>
<keyword evidence="8" id="KW-0547">Nucleotide-binding</keyword>
<evidence type="ECO:0000256" key="4">
    <source>
        <dbReference type="ARBA" id="ARBA00012557"/>
    </source>
</evidence>